<name>A0A3L9YTK9_9FLAO</name>
<sequence length="463" mass="52175">MLQFSVFFYILTRLKIKKNTIVFTVFVGLCLCCNALIFAQSGFNFEKGVKKDKIVFELINNLVIVPVELNGEKLSFLLDTGVNATILFGVTQADSIRVNDIKPVKLRGLGGGEGVEAYVSRNNIITLGQATDRSHSIYIIFDKTLNFSPRMGVPIHGILGYDFFKKFIVKVDYIGKKITFYDPSADRPRIGRAFQSFDLNFRKNKPYVDFDVSLAQKQKTATLLVDSGSSDALWLFDEEHSIIEVPKNYFSDFLGLGLSGHIYGKRSKIEKMDIGRFQLSEVNVAFPNKAALEDVVLVEGRDGSLGGDVLKRFTVIFDYPSRKMYLRRNGNFNQPFNYNMSGLTIEHSGMTLVKDIDNSTSDFRNSDRMNESISKVTIQVSPVFKFFMAPRFVVADVRENSPAGRAGILEGDEILSINGKPAFRFELYQIISLFTSDEGKRISLQVDRAGNVFKVKFKLQKVI</sequence>
<keyword evidence="2" id="KW-1133">Transmembrane helix</keyword>
<dbReference type="SMART" id="SM00228">
    <property type="entry name" value="PDZ"/>
    <property type="match status" value="1"/>
</dbReference>
<dbReference type="GO" id="GO:0006508">
    <property type="term" value="P:proteolysis"/>
    <property type="evidence" value="ECO:0007669"/>
    <property type="project" value="InterPro"/>
</dbReference>
<organism evidence="5 6">
    <name type="scientific">Ulvibacter antarcticus</name>
    <dbReference type="NCBI Taxonomy" id="442714"/>
    <lineage>
        <taxon>Bacteria</taxon>
        <taxon>Pseudomonadati</taxon>
        <taxon>Bacteroidota</taxon>
        <taxon>Flavobacteriia</taxon>
        <taxon>Flavobacteriales</taxon>
        <taxon>Flavobacteriaceae</taxon>
        <taxon>Ulvibacter</taxon>
    </lineage>
</organism>
<dbReference type="PROSITE" id="PS50106">
    <property type="entry name" value="PDZ"/>
    <property type="match status" value="1"/>
</dbReference>
<feature type="domain" description="Peptidase A2" evidence="4">
    <location>
        <begin position="74"/>
        <end position="111"/>
    </location>
</feature>
<dbReference type="InterPro" id="IPR001995">
    <property type="entry name" value="Peptidase_A2_cat"/>
</dbReference>
<protein>
    <submittedName>
        <fullName evidence="5">PDZ domain-containing protein</fullName>
    </submittedName>
</protein>
<dbReference type="Proteomes" id="UP000271339">
    <property type="component" value="Unassembled WGS sequence"/>
</dbReference>
<evidence type="ECO:0000259" key="4">
    <source>
        <dbReference type="PROSITE" id="PS50175"/>
    </source>
</evidence>
<keyword evidence="6" id="KW-1185">Reference proteome</keyword>
<dbReference type="EMBL" id="REFC01000014">
    <property type="protein sequence ID" value="RMA57822.1"/>
    <property type="molecule type" value="Genomic_DNA"/>
</dbReference>
<dbReference type="OrthoDB" id="3521766at2"/>
<evidence type="ECO:0000256" key="2">
    <source>
        <dbReference type="SAM" id="Phobius"/>
    </source>
</evidence>
<dbReference type="Pfam" id="PF13650">
    <property type="entry name" value="Asp_protease_2"/>
    <property type="match status" value="1"/>
</dbReference>
<reference evidence="5 6" key="1">
    <citation type="submission" date="2018-10" db="EMBL/GenBank/DDBJ databases">
        <title>Genomic Encyclopedia of Archaeal and Bacterial Type Strains, Phase II (KMG-II): from individual species to whole genera.</title>
        <authorList>
            <person name="Goeker M."/>
        </authorList>
    </citation>
    <scope>NUCLEOTIDE SEQUENCE [LARGE SCALE GENOMIC DNA]</scope>
    <source>
        <strain evidence="5 6">DSM 23424</strain>
    </source>
</reference>
<proteinExistence type="predicted"/>
<dbReference type="SUPFAM" id="SSF50156">
    <property type="entry name" value="PDZ domain-like"/>
    <property type="match status" value="1"/>
</dbReference>
<dbReference type="InterPro" id="IPR036034">
    <property type="entry name" value="PDZ_sf"/>
</dbReference>
<keyword evidence="2" id="KW-0812">Transmembrane</keyword>
<dbReference type="InterPro" id="IPR021109">
    <property type="entry name" value="Peptidase_aspartic_dom_sf"/>
</dbReference>
<feature type="domain" description="PDZ" evidence="3">
    <location>
        <begin position="393"/>
        <end position="450"/>
    </location>
</feature>
<feature type="transmembrane region" description="Helical" evidence="2">
    <location>
        <begin position="21"/>
        <end position="43"/>
    </location>
</feature>
<dbReference type="InterPro" id="IPR041489">
    <property type="entry name" value="PDZ_6"/>
</dbReference>
<dbReference type="PROSITE" id="PS50175">
    <property type="entry name" value="ASP_PROT_RETROV"/>
    <property type="match status" value="1"/>
</dbReference>
<dbReference type="AlphaFoldDB" id="A0A3L9YTK9"/>
<dbReference type="Pfam" id="PF17820">
    <property type="entry name" value="PDZ_6"/>
    <property type="match status" value="1"/>
</dbReference>
<comment type="caution">
    <text evidence="5">The sequence shown here is derived from an EMBL/GenBank/DDBJ whole genome shotgun (WGS) entry which is preliminary data.</text>
</comment>
<accession>A0A3L9YTK9</accession>
<keyword evidence="1" id="KW-0378">Hydrolase</keyword>
<gene>
    <name evidence="5" type="ORF">BXY75_2628</name>
</gene>
<evidence type="ECO:0000313" key="6">
    <source>
        <dbReference type="Proteomes" id="UP000271339"/>
    </source>
</evidence>
<dbReference type="Gene3D" id="2.30.42.10">
    <property type="match status" value="1"/>
</dbReference>
<keyword evidence="2" id="KW-0472">Membrane</keyword>
<dbReference type="InterPro" id="IPR001478">
    <property type="entry name" value="PDZ"/>
</dbReference>
<dbReference type="SUPFAM" id="SSF50630">
    <property type="entry name" value="Acid proteases"/>
    <property type="match status" value="1"/>
</dbReference>
<dbReference type="GO" id="GO:0004190">
    <property type="term" value="F:aspartic-type endopeptidase activity"/>
    <property type="evidence" value="ECO:0007669"/>
    <property type="project" value="InterPro"/>
</dbReference>
<evidence type="ECO:0000256" key="1">
    <source>
        <dbReference type="ARBA" id="ARBA00022801"/>
    </source>
</evidence>
<evidence type="ECO:0000259" key="3">
    <source>
        <dbReference type="PROSITE" id="PS50106"/>
    </source>
</evidence>
<evidence type="ECO:0000313" key="5">
    <source>
        <dbReference type="EMBL" id="RMA57822.1"/>
    </source>
</evidence>
<dbReference type="Gene3D" id="2.40.70.10">
    <property type="entry name" value="Acid Proteases"/>
    <property type="match status" value="1"/>
</dbReference>